<dbReference type="GeneID" id="40749509"/>
<proteinExistence type="predicted"/>
<dbReference type="Proteomes" id="UP000030706">
    <property type="component" value="Unassembled WGS sequence"/>
</dbReference>
<dbReference type="RefSeq" id="XP_029757659.1">
    <property type="nucleotide sequence ID" value="XM_029907203.1"/>
</dbReference>
<evidence type="ECO:0000256" key="1">
    <source>
        <dbReference type="SAM" id="MobiDB-lite"/>
    </source>
</evidence>
<dbReference type="EMBL" id="KL584991">
    <property type="protein sequence ID" value="KEQ81472.1"/>
    <property type="molecule type" value="Genomic_DNA"/>
</dbReference>
<dbReference type="AlphaFoldDB" id="A0A074XHE5"/>
<sequence>MDEEEMGAFMEEWLTARLGLSKPGPWHNSGDRYAECTTVPADVSWLSKNLHRIRSVVNEILAFFNVELPQFDNDNCWFFLHPDSKPKNWGWGRCLQLCFERRVRCGTWCNRHDITIDTPDTIYICVIKCEIQAGDHNAELKEHYKKKYEDSRLRECTMKGVSYFSRDELEVHVQPGRFDDHGMDEHIALHTCLIKENNDYFDSFTAWRFDDSEMDKHVMLRSFLVEWDSDYFEDGDDGFRFDTKDYDHESNEKKSNDDEGSIKLVNQMR</sequence>
<evidence type="ECO:0000313" key="3">
    <source>
        <dbReference type="Proteomes" id="UP000030706"/>
    </source>
</evidence>
<protein>
    <submittedName>
        <fullName evidence="2">Uncharacterized protein</fullName>
    </submittedName>
</protein>
<feature type="compositionally biased region" description="Basic and acidic residues" evidence="1">
    <location>
        <begin position="243"/>
        <end position="261"/>
    </location>
</feature>
<accession>A0A074XHE5</accession>
<dbReference type="HOGENOM" id="CLU_1034334_0_0_1"/>
<name>A0A074XHE5_AURPU</name>
<evidence type="ECO:0000313" key="2">
    <source>
        <dbReference type="EMBL" id="KEQ81472.1"/>
    </source>
</evidence>
<gene>
    <name evidence="2" type="ORF">M438DRAFT_357830</name>
</gene>
<reference evidence="2 3" key="1">
    <citation type="journal article" date="2014" name="BMC Genomics">
        <title>Genome sequencing of four Aureobasidium pullulans varieties: biotechnological potential, stress tolerance, and description of new species.</title>
        <authorList>
            <person name="Gostin Ar C."/>
            <person name="Ohm R.A."/>
            <person name="Kogej T."/>
            <person name="Sonjak S."/>
            <person name="Turk M."/>
            <person name="Zajc J."/>
            <person name="Zalar P."/>
            <person name="Grube M."/>
            <person name="Sun H."/>
            <person name="Han J."/>
            <person name="Sharma A."/>
            <person name="Chiniquy J."/>
            <person name="Ngan C.Y."/>
            <person name="Lipzen A."/>
            <person name="Barry K."/>
            <person name="Grigoriev I.V."/>
            <person name="Gunde-Cimerman N."/>
        </authorList>
    </citation>
    <scope>NUCLEOTIDE SEQUENCE [LARGE SCALE GENOMIC DNA]</scope>
    <source>
        <strain evidence="2 3">EXF-150</strain>
    </source>
</reference>
<feature type="region of interest" description="Disordered" evidence="1">
    <location>
        <begin position="243"/>
        <end position="269"/>
    </location>
</feature>
<keyword evidence="3" id="KW-1185">Reference proteome</keyword>
<organism evidence="2 3">
    <name type="scientific">Aureobasidium pullulans EXF-150</name>
    <dbReference type="NCBI Taxonomy" id="1043002"/>
    <lineage>
        <taxon>Eukaryota</taxon>
        <taxon>Fungi</taxon>
        <taxon>Dikarya</taxon>
        <taxon>Ascomycota</taxon>
        <taxon>Pezizomycotina</taxon>
        <taxon>Dothideomycetes</taxon>
        <taxon>Dothideomycetidae</taxon>
        <taxon>Dothideales</taxon>
        <taxon>Saccotheciaceae</taxon>
        <taxon>Aureobasidium</taxon>
    </lineage>
</organism>